<dbReference type="PROSITE" id="PS50250">
    <property type="entry name" value="PCI"/>
    <property type="match status" value="1"/>
</dbReference>
<protein>
    <recommendedName>
        <fullName evidence="2">PCI domain-containing protein</fullName>
    </recommendedName>
</protein>
<dbReference type="FunFam" id="1.25.40.990:FF:000002">
    <property type="entry name" value="Leukocyte receptor cluster member 8 homolog"/>
    <property type="match status" value="1"/>
</dbReference>
<reference evidence="3" key="1">
    <citation type="journal article" date="2023" name="G3 (Bethesda)">
        <title>Whole genome assemblies of Zophobas morio and Tenebrio molitor.</title>
        <authorList>
            <person name="Kaur S."/>
            <person name="Stinson S.A."/>
            <person name="diCenzo G.C."/>
        </authorList>
    </citation>
    <scope>NUCLEOTIDE SEQUENCE</scope>
    <source>
        <strain evidence="3">QUZm001</strain>
    </source>
</reference>
<feature type="domain" description="PCI" evidence="2">
    <location>
        <begin position="541"/>
        <end position="705"/>
    </location>
</feature>
<dbReference type="PANTHER" id="PTHR12436">
    <property type="entry name" value="80 KDA MCM3-ASSOCIATED PROTEIN"/>
    <property type="match status" value="1"/>
</dbReference>
<gene>
    <name evidence="3" type="ORF">Zmor_004822</name>
</gene>
<dbReference type="Pfam" id="PF03399">
    <property type="entry name" value="SAC3_GANP"/>
    <property type="match status" value="1"/>
</dbReference>
<feature type="compositionally biased region" description="Pro residues" evidence="1">
    <location>
        <begin position="85"/>
        <end position="94"/>
    </location>
</feature>
<evidence type="ECO:0000313" key="3">
    <source>
        <dbReference type="EMBL" id="KAJ3660371.1"/>
    </source>
</evidence>
<dbReference type="InterPro" id="IPR000717">
    <property type="entry name" value="PCI_dom"/>
</dbReference>
<dbReference type="InterPro" id="IPR005062">
    <property type="entry name" value="SAC3/GANP/THP3_conserved"/>
</dbReference>
<dbReference type="GO" id="GO:0005634">
    <property type="term" value="C:nucleus"/>
    <property type="evidence" value="ECO:0007669"/>
    <property type="project" value="TreeGrafter"/>
</dbReference>
<evidence type="ECO:0000313" key="4">
    <source>
        <dbReference type="Proteomes" id="UP001168821"/>
    </source>
</evidence>
<dbReference type="Gene3D" id="1.25.40.990">
    <property type="match status" value="1"/>
</dbReference>
<dbReference type="PANTHER" id="PTHR12436:SF4">
    <property type="entry name" value="LEUKOCYTE RECEPTOR CLUSTER MEMBER 8"/>
    <property type="match status" value="1"/>
</dbReference>
<comment type="caution">
    <text evidence="3">The sequence shown here is derived from an EMBL/GenBank/DDBJ whole genome shotgun (WGS) entry which is preliminary data.</text>
</comment>
<name>A0AA38IU59_9CUCU</name>
<feature type="region of interest" description="Disordered" evidence="1">
    <location>
        <begin position="298"/>
        <end position="386"/>
    </location>
</feature>
<sequence>MDEKTEVATAPAPPAGAAPTSSEAQAAQQAQQQAQWANCYSMYNYDMASYYQFYVNYPYQTALYQQVHQQMFENSKADTGAKFVPPLPPGPSLPTPHISKPPLLNTPKFSPIRFNLPGKRSNGALQQNNSLTSGAAKKKRKRNRNNQLNQNQPQNLPLPPLPPPEQPAPPPPPEAAPPLPPLPDTSKPPPPPAVPDKPAANNPTDEWPPSLKDYVNRCYAKCKTNIDKNQVEIILKGKITHAYQMGQLHTKDWGAEPLPNIHSERPTLVPKTVPGQLAQFQNAPKKGLSPAMGARLGARASTLRGTSRSSSRSRSRSRSPRKTSRSRSRSPRRHRSSSSSTSESSDENFKPLLKPNKNKIKSKLANRLGPTNKNKFANKPAKKQKVKEKKAHLLSTFGSEVEENSELLLQRAARFNNVTKQKEPNGLMANKISFNNANDKYEDNIGDFDWTGFHIVGTCQDLEKSFLRLTKAPEACEVRPVEVLKLSLQNVKNKWKQKPDYYYACDQLKSIRQDLTVQGVRNEFTVEVYETHARIALEKGDHEEFNQCQTQLKMLYSEIGGGNKNEFTAYRILYYIFTKNTLDIMTIMKSLSKEEKSDDCINFALKLRSAWSLGNFHRFFRLYLRAPLMAGFLVDWFIERERKLYLKCVIKSYRQNISVNFIQQELAFPALEETLKFLEPFALTFTDVSKTHIDCKTSMVSLPNI</sequence>
<dbReference type="AlphaFoldDB" id="A0AA38IU59"/>
<proteinExistence type="predicted"/>
<dbReference type="Proteomes" id="UP001168821">
    <property type="component" value="Unassembled WGS sequence"/>
</dbReference>
<organism evidence="3 4">
    <name type="scientific">Zophobas morio</name>
    <dbReference type="NCBI Taxonomy" id="2755281"/>
    <lineage>
        <taxon>Eukaryota</taxon>
        <taxon>Metazoa</taxon>
        <taxon>Ecdysozoa</taxon>
        <taxon>Arthropoda</taxon>
        <taxon>Hexapoda</taxon>
        <taxon>Insecta</taxon>
        <taxon>Pterygota</taxon>
        <taxon>Neoptera</taxon>
        <taxon>Endopterygota</taxon>
        <taxon>Coleoptera</taxon>
        <taxon>Polyphaga</taxon>
        <taxon>Cucujiformia</taxon>
        <taxon>Tenebrionidae</taxon>
        <taxon>Zophobas</taxon>
    </lineage>
</organism>
<dbReference type="InterPro" id="IPR045107">
    <property type="entry name" value="SAC3/GANP/THP3"/>
</dbReference>
<feature type="region of interest" description="Disordered" evidence="1">
    <location>
        <begin position="1"/>
        <end position="27"/>
    </location>
</feature>
<keyword evidence="4" id="KW-1185">Reference proteome</keyword>
<feature type="compositionally biased region" description="Low complexity" evidence="1">
    <location>
        <begin position="145"/>
        <end position="155"/>
    </location>
</feature>
<feature type="compositionally biased region" description="Basic residues" evidence="1">
    <location>
        <begin position="311"/>
        <end position="336"/>
    </location>
</feature>
<feature type="compositionally biased region" description="Low complexity" evidence="1">
    <location>
        <begin position="299"/>
        <end position="310"/>
    </location>
</feature>
<feature type="region of interest" description="Disordered" evidence="1">
    <location>
        <begin position="79"/>
        <end position="211"/>
    </location>
</feature>
<evidence type="ECO:0000259" key="2">
    <source>
        <dbReference type="PROSITE" id="PS50250"/>
    </source>
</evidence>
<feature type="compositionally biased region" description="Pro residues" evidence="1">
    <location>
        <begin position="156"/>
        <end position="195"/>
    </location>
</feature>
<accession>A0AA38IU59</accession>
<feature type="compositionally biased region" description="Polar residues" evidence="1">
    <location>
        <begin position="123"/>
        <end position="133"/>
    </location>
</feature>
<evidence type="ECO:0000256" key="1">
    <source>
        <dbReference type="SAM" id="MobiDB-lite"/>
    </source>
</evidence>
<feature type="compositionally biased region" description="Low complexity" evidence="1">
    <location>
        <begin position="17"/>
        <end position="27"/>
    </location>
</feature>
<dbReference type="EMBL" id="JALNTZ010000002">
    <property type="protein sequence ID" value="KAJ3660371.1"/>
    <property type="molecule type" value="Genomic_DNA"/>
</dbReference>